<feature type="compositionally biased region" description="Low complexity" evidence="2">
    <location>
        <begin position="193"/>
        <end position="204"/>
    </location>
</feature>
<proteinExistence type="predicted"/>
<evidence type="ECO:0000256" key="1">
    <source>
        <dbReference type="SAM" id="Coils"/>
    </source>
</evidence>
<accession>A0AAD8J0L1</accession>
<dbReference type="EMBL" id="JAUIZM010000003">
    <property type="protein sequence ID" value="KAK1394763.1"/>
    <property type="molecule type" value="Genomic_DNA"/>
</dbReference>
<dbReference type="AlphaFoldDB" id="A0AAD8J0L1"/>
<feature type="coiled-coil region" evidence="1">
    <location>
        <begin position="74"/>
        <end position="101"/>
    </location>
</feature>
<organism evidence="3 4">
    <name type="scientific">Heracleum sosnowskyi</name>
    <dbReference type="NCBI Taxonomy" id="360622"/>
    <lineage>
        <taxon>Eukaryota</taxon>
        <taxon>Viridiplantae</taxon>
        <taxon>Streptophyta</taxon>
        <taxon>Embryophyta</taxon>
        <taxon>Tracheophyta</taxon>
        <taxon>Spermatophyta</taxon>
        <taxon>Magnoliopsida</taxon>
        <taxon>eudicotyledons</taxon>
        <taxon>Gunneridae</taxon>
        <taxon>Pentapetalae</taxon>
        <taxon>asterids</taxon>
        <taxon>campanulids</taxon>
        <taxon>Apiales</taxon>
        <taxon>Apiaceae</taxon>
        <taxon>Apioideae</taxon>
        <taxon>apioid superclade</taxon>
        <taxon>Tordylieae</taxon>
        <taxon>Tordyliinae</taxon>
        <taxon>Heracleum</taxon>
    </lineage>
</organism>
<gene>
    <name evidence="3" type="ORF">POM88_013819</name>
</gene>
<evidence type="ECO:0000313" key="3">
    <source>
        <dbReference type="EMBL" id="KAK1394763.1"/>
    </source>
</evidence>
<reference evidence="3" key="2">
    <citation type="submission" date="2023-05" db="EMBL/GenBank/DDBJ databases">
        <authorList>
            <person name="Schelkunov M.I."/>
        </authorList>
    </citation>
    <scope>NUCLEOTIDE SEQUENCE</scope>
    <source>
        <strain evidence="3">Hsosn_3</strain>
        <tissue evidence="3">Leaf</tissue>
    </source>
</reference>
<feature type="compositionally biased region" description="Basic and acidic residues" evidence="2">
    <location>
        <begin position="181"/>
        <end position="191"/>
    </location>
</feature>
<evidence type="ECO:0000313" key="4">
    <source>
        <dbReference type="Proteomes" id="UP001237642"/>
    </source>
</evidence>
<dbReference type="Proteomes" id="UP001237642">
    <property type="component" value="Unassembled WGS sequence"/>
</dbReference>
<sequence>MVTDKFAAPASVAAKEIGTNLFRSFILPKDHAVYDREKATSAYSELLGHTTMAVPWAAVFEQKVKDLDIQLRGLKLVEERADAAENQVEALGKEVSSLNKRITMLKSGRDAVRMDLNLAFARLGRKTDKLKASHKAEKKARKLVILSEDRSFFASFDEAVCRAHAAGFEYKQLLDEGMEDPITRPEEHDVPPEVSSGSESELSN</sequence>
<keyword evidence="1" id="KW-0175">Coiled coil</keyword>
<reference evidence="3" key="1">
    <citation type="submission" date="2023-02" db="EMBL/GenBank/DDBJ databases">
        <title>Genome of toxic invasive species Heracleum sosnowskyi carries increased number of genes despite the absence of recent whole-genome duplications.</title>
        <authorList>
            <person name="Schelkunov M."/>
            <person name="Shtratnikova V."/>
            <person name="Makarenko M."/>
            <person name="Klepikova A."/>
            <person name="Omelchenko D."/>
            <person name="Novikova G."/>
            <person name="Obukhova E."/>
            <person name="Bogdanov V."/>
            <person name="Penin A."/>
            <person name="Logacheva M."/>
        </authorList>
    </citation>
    <scope>NUCLEOTIDE SEQUENCE</scope>
    <source>
        <strain evidence="3">Hsosn_3</strain>
        <tissue evidence="3">Leaf</tissue>
    </source>
</reference>
<evidence type="ECO:0000256" key="2">
    <source>
        <dbReference type="SAM" id="MobiDB-lite"/>
    </source>
</evidence>
<feature type="region of interest" description="Disordered" evidence="2">
    <location>
        <begin position="176"/>
        <end position="204"/>
    </location>
</feature>
<protein>
    <submittedName>
        <fullName evidence="3">Uncharacterized protein</fullName>
    </submittedName>
</protein>
<keyword evidence="4" id="KW-1185">Reference proteome</keyword>
<name>A0AAD8J0L1_9APIA</name>
<comment type="caution">
    <text evidence="3">The sequence shown here is derived from an EMBL/GenBank/DDBJ whole genome shotgun (WGS) entry which is preliminary data.</text>
</comment>